<evidence type="ECO:0000256" key="1">
    <source>
        <dbReference type="SAM" id="Phobius"/>
    </source>
</evidence>
<feature type="signal peptide" evidence="2">
    <location>
        <begin position="1"/>
        <end position="32"/>
    </location>
</feature>
<keyword evidence="1" id="KW-1133">Transmembrane helix</keyword>
<evidence type="ECO:0000256" key="2">
    <source>
        <dbReference type="SAM" id="SignalP"/>
    </source>
</evidence>
<dbReference type="RefSeq" id="WP_366192625.1">
    <property type="nucleotide sequence ID" value="NZ_JBFBVU010000008.1"/>
</dbReference>
<keyword evidence="1" id="KW-0812">Transmembrane</keyword>
<accession>A0ABV3L5M7</accession>
<reference evidence="3 4" key="1">
    <citation type="submission" date="2024-07" db="EMBL/GenBank/DDBJ databases">
        <authorList>
            <person name="Kang M."/>
        </authorList>
    </citation>
    <scope>NUCLEOTIDE SEQUENCE [LARGE SCALE GENOMIC DNA]</scope>
    <source>
        <strain evidence="3 4">DFM31</strain>
    </source>
</reference>
<sequence length="255" mass="26242">MPQFLRPAGGRILSCLAAGLLALSLGGPPARAGTLTVMGDVNAGVEANQPMFDNLLGRGTTVVISRERAQLGRLQDHINAQPGQTATVVAGSVTSALLAGVDLLILTAFYNAPLAYSVTEQGAIHDFLFDTGNVIVVAEASTSSVLTGYNALLAGIGATISYTGTRYDDFGTVTGLPNLPVTQGVTSFALNRYNGLSGGTAVVQTVLGTAVAQQRLGITAPVPLPATALGLGGALALLWPLGWLRRMRGTMRGRR</sequence>
<evidence type="ECO:0000313" key="4">
    <source>
        <dbReference type="Proteomes" id="UP001553161"/>
    </source>
</evidence>
<keyword evidence="1" id="KW-0472">Membrane</keyword>
<protein>
    <submittedName>
        <fullName evidence="3">Uncharacterized protein</fullName>
    </submittedName>
</protein>
<proteinExistence type="predicted"/>
<dbReference type="Proteomes" id="UP001553161">
    <property type="component" value="Unassembled WGS sequence"/>
</dbReference>
<gene>
    <name evidence="3" type="ORF">AB0T83_08615</name>
</gene>
<comment type="caution">
    <text evidence="3">The sequence shown here is derived from an EMBL/GenBank/DDBJ whole genome shotgun (WGS) entry which is preliminary data.</text>
</comment>
<evidence type="ECO:0000313" key="3">
    <source>
        <dbReference type="EMBL" id="MEV8466837.1"/>
    </source>
</evidence>
<feature type="chain" id="PRO_5047065518" evidence="2">
    <location>
        <begin position="33"/>
        <end position="255"/>
    </location>
</feature>
<dbReference type="EMBL" id="JBFBVU010000008">
    <property type="protein sequence ID" value="MEV8466837.1"/>
    <property type="molecule type" value="Genomic_DNA"/>
</dbReference>
<name>A0ABV3L5M7_9RHOB</name>
<keyword evidence="2" id="KW-0732">Signal</keyword>
<feature type="transmembrane region" description="Helical" evidence="1">
    <location>
        <begin position="224"/>
        <end position="244"/>
    </location>
</feature>
<keyword evidence="4" id="KW-1185">Reference proteome</keyword>
<organism evidence="3 4">
    <name type="scientific">Meridianimarinicoccus marinus</name>
    <dbReference type="NCBI Taxonomy" id="3231483"/>
    <lineage>
        <taxon>Bacteria</taxon>
        <taxon>Pseudomonadati</taxon>
        <taxon>Pseudomonadota</taxon>
        <taxon>Alphaproteobacteria</taxon>
        <taxon>Rhodobacterales</taxon>
        <taxon>Paracoccaceae</taxon>
        <taxon>Meridianimarinicoccus</taxon>
    </lineage>
</organism>